<dbReference type="SUPFAM" id="SSF53686">
    <property type="entry name" value="Tryptophan synthase beta subunit-like PLP-dependent enzymes"/>
    <property type="match status" value="1"/>
</dbReference>
<dbReference type="EMBL" id="JAGGJV010000011">
    <property type="protein sequence ID" value="MBP1861736.1"/>
    <property type="molecule type" value="Genomic_DNA"/>
</dbReference>
<dbReference type="Proteomes" id="UP000823786">
    <property type="component" value="Unassembled WGS sequence"/>
</dbReference>
<comment type="cofactor">
    <cofactor evidence="1">
        <name>pyridoxal 5'-phosphate</name>
        <dbReference type="ChEBI" id="CHEBI:597326"/>
    </cofactor>
</comment>
<evidence type="ECO:0000259" key="3">
    <source>
        <dbReference type="Pfam" id="PF00291"/>
    </source>
</evidence>
<evidence type="ECO:0000256" key="1">
    <source>
        <dbReference type="ARBA" id="ARBA00001933"/>
    </source>
</evidence>
<sequence length="399" mass="42703">MIHFHSPDHDLLTESDKVLLGAAAPNLVRPYLSLWRNERSTPLILLPEIAQATEVATVVMKDEGQRLGLGSFKALGGAYAVMTLFKRMLEAHLEDNISIAQLISPAARGFAASITFCCATDGNHGKSVAAGARILGCRSVIFVHEGVTTARAAAIGADEIVRVKGNYDMSVDEAERVSKERGWVLVSDTSWEGYEEIPSLVAQGYTILAEEALDQIEELNIDPPTHVFLQAGVGGFASSISLHLSEALGHENIKTIVVEPDRAACLFMSAKAGRLSSFSPTEPTIMAMLECYTPSLVAWRILNAIATAFATVSEEEAKDAMRKLAFREQPIVAGESGCAGLAGLLAVAGDPEVRRRLGLNDSSRVLLINTESATDPASYENIVGSTADEVLRNVANHSS</sequence>
<dbReference type="GO" id="GO:0008838">
    <property type="term" value="F:diaminopropionate ammonia-lyase activity"/>
    <property type="evidence" value="ECO:0007669"/>
    <property type="project" value="UniProtKB-EC"/>
</dbReference>
<proteinExistence type="predicted"/>
<accession>A0ABS4EUW0</accession>
<keyword evidence="5" id="KW-1185">Reference proteome</keyword>
<dbReference type="Gene3D" id="3.40.50.1100">
    <property type="match status" value="2"/>
</dbReference>
<evidence type="ECO:0000313" key="5">
    <source>
        <dbReference type="Proteomes" id="UP000823786"/>
    </source>
</evidence>
<name>A0ABS4EUW0_9HYPH</name>
<evidence type="ECO:0000313" key="4">
    <source>
        <dbReference type="EMBL" id="MBP1861736.1"/>
    </source>
</evidence>
<dbReference type="InterPro" id="IPR001926">
    <property type="entry name" value="TrpB-like_PALP"/>
</dbReference>
<keyword evidence="2" id="KW-0663">Pyridoxal phosphate</keyword>
<dbReference type="PANTHER" id="PTHR42937">
    <property type="match status" value="1"/>
</dbReference>
<dbReference type="RefSeq" id="WP_209856388.1">
    <property type="nucleotide sequence ID" value="NZ_JAGGJV010000011.1"/>
</dbReference>
<dbReference type="CDD" id="cd00640">
    <property type="entry name" value="Trp-synth-beta_II"/>
    <property type="match status" value="1"/>
</dbReference>
<keyword evidence="4" id="KW-0456">Lyase</keyword>
<comment type="caution">
    <text evidence="4">The sequence shown here is derived from an EMBL/GenBank/DDBJ whole genome shotgun (WGS) entry which is preliminary data.</text>
</comment>
<gene>
    <name evidence="4" type="ORF">J2Z75_005265</name>
</gene>
<protein>
    <submittedName>
        <fullName evidence="4">Diaminopropionate ammonia-lyase</fullName>
        <ecNumber evidence="4">4.3.1.15</ecNumber>
    </submittedName>
</protein>
<organism evidence="4 5">
    <name type="scientific">Rhizobium herbae</name>
    <dbReference type="NCBI Taxonomy" id="508661"/>
    <lineage>
        <taxon>Bacteria</taxon>
        <taxon>Pseudomonadati</taxon>
        <taxon>Pseudomonadota</taxon>
        <taxon>Alphaproteobacteria</taxon>
        <taxon>Hyphomicrobiales</taxon>
        <taxon>Rhizobiaceae</taxon>
        <taxon>Rhizobium/Agrobacterium group</taxon>
        <taxon>Rhizobium</taxon>
    </lineage>
</organism>
<dbReference type="EC" id="4.3.1.15" evidence="4"/>
<feature type="domain" description="Tryptophan synthase beta chain-like PALP" evidence="3">
    <location>
        <begin position="36"/>
        <end position="370"/>
    </location>
</feature>
<evidence type="ECO:0000256" key="2">
    <source>
        <dbReference type="ARBA" id="ARBA00022898"/>
    </source>
</evidence>
<dbReference type="Pfam" id="PF00291">
    <property type="entry name" value="PALP"/>
    <property type="match status" value="1"/>
</dbReference>
<dbReference type="PANTHER" id="PTHR42937:SF1">
    <property type="entry name" value="DIAMINOPROPIONATE AMMONIA-LYASE"/>
    <property type="match status" value="1"/>
</dbReference>
<dbReference type="NCBIfam" id="NF006058">
    <property type="entry name" value="PRK08206.1"/>
    <property type="match status" value="1"/>
</dbReference>
<dbReference type="InterPro" id="IPR036052">
    <property type="entry name" value="TrpB-like_PALP_sf"/>
</dbReference>
<reference evidence="4 5" key="1">
    <citation type="submission" date="2021-03" db="EMBL/GenBank/DDBJ databases">
        <title>Genomic Encyclopedia of Type Strains, Phase IV (KMG-IV): sequencing the most valuable type-strain genomes for metagenomic binning, comparative biology and taxonomic classification.</title>
        <authorList>
            <person name="Goeker M."/>
        </authorList>
    </citation>
    <scope>NUCLEOTIDE SEQUENCE [LARGE SCALE GENOMIC DNA]</scope>
    <source>
        <strain evidence="4 5">DSM 26427</strain>
    </source>
</reference>